<evidence type="ECO:0000313" key="11">
    <source>
        <dbReference type="Proteomes" id="UP001187343"/>
    </source>
</evidence>
<name>A0AA88TBS7_9TELE</name>
<dbReference type="Gene3D" id="3.10.450.10">
    <property type="match status" value="1"/>
</dbReference>
<dbReference type="InterPro" id="IPR001713">
    <property type="entry name" value="Prot_inh_stefin"/>
</dbReference>
<dbReference type="PROSITE" id="PS00287">
    <property type="entry name" value="CYSTATIN"/>
    <property type="match status" value="1"/>
</dbReference>
<evidence type="ECO:0000256" key="3">
    <source>
        <dbReference type="ARBA" id="ARBA00022490"/>
    </source>
</evidence>
<evidence type="ECO:0000256" key="6">
    <source>
        <dbReference type="ARBA" id="ARBA00022859"/>
    </source>
</evidence>
<organism evidence="10 11">
    <name type="scientific">Cirrhinus molitorella</name>
    <name type="common">mud carp</name>
    <dbReference type="NCBI Taxonomy" id="172907"/>
    <lineage>
        <taxon>Eukaryota</taxon>
        <taxon>Metazoa</taxon>
        <taxon>Chordata</taxon>
        <taxon>Craniata</taxon>
        <taxon>Vertebrata</taxon>
        <taxon>Euteleostomi</taxon>
        <taxon>Actinopterygii</taxon>
        <taxon>Neopterygii</taxon>
        <taxon>Teleostei</taxon>
        <taxon>Ostariophysi</taxon>
        <taxon>Cypriniformes</taxon>
        <taxon>Cyprinidae</taxon>
        <taxon>Labeoninae</taxon>
        <taxon>Labeonini</taxon>
        <taxon>Cirrhinus</taxon>
    </lineage>
</organism>
<dbReference type="GO" id="GO:0002376">
    <property type="term" value="P:immune system process"/>
    <property type="evidence" value="ECO:0007669"/>
    <property type="project" value="UniProtKB-KW"/>
</dbReference>
<reference evidence="10" key="1">
    <citation type="submission" date="2023-08" db="EMBL/GenBank/DDBJ databases">
        <title>Chromosome-level Genome Assembly of mud carp (Cirrhinus molitorella).</title>
        <authorList>
            <person name="Liu H."/>
        </authorList>
    </citation>
    <scope>NUCLEOTIDE SEQUENCE</scope>
    <source>
        <strain evidence="10">Prfri</strain>
        <tissue evidence="10">Muscle</tissue>
    </source>
</reference>
<dbReference type="SMART" id="SM00043">
    <property type="entry name" value="CY"/>
    <property type="match status" value="1"/>
</dbReference>
<feature type="domain" description="Cystatin" evidence="9">
    <location>
        <begin position="3"/>
        <end position="93"/>
    </location>
</feature>
<evidence type="ECO:0000259" key="9">
    <source>
        <dbReference type="SMART" id="SM00043"/>
    </source>
</evidence>
<dbReference type="InterPro" id="IPR046350">
    <property type="entry name" value="Cystatin_sf"/>
</dbReference>
<keyword evidence="5" id="KW-0789">Thiol protease inhibitor</keyword>
<gene>
    <name evidence="10" type="ORF">Q8A67_024440</name>
</gene>
<comment type="subcellular location">
    <subcellularLocation>
        <location evidence="1">Cytoplasm</location>
    </subcellularLocation>
</comment>
<keyword evidence="3" id="KW-0963">Cytoplasm</keyword>
<dbReference type="GO" id="GO:0004869">
    <property type="term" value="F:cysteine-type endopeptidase inhibitor activity"/>
    <property type="evidence" value="ECO:0007669"/>
    <property type="project" value="UniProtKB-KW"/>
</dbReference>
<accession>A0AA88TBS7</accession>
<dbReference type="GO" id="GO:0071220">
    <property type="term" value="P:cellular response to bacterial lipoprotein"/>
    <property type="evidence" value="ECO:0007669"/>
    <property type="project" value="UniProtKB-ARBA"/>
</dbReference>
<proteinExistence type="inferred from homology"/>
<evidence type="ECO:0000256" key="4">
    <source>
        <dbReference type="ARBA" id="ARBA00022690"/>
    </source>
</evidence>
<evidence type="ECO:0000313" key="10">
    <source>
        <dbReference type="EMBL" id="KAK2870048.1"/>
    </source>
</evidence>
<dbReference type="SUPFAM" id="SSF54403">
    <property type="entry name" value="Cystatin/monellin"/>
    <property type="match status" value="1"/>
</dbReference>
<keyword evidence="4" id="KW-0646">Protease inhibitor</keyword>
<evidence type="ECO:0000256" key="2">
    <source>
        <dbReference type="ARBA" id="ARBA00009403"/>
    </source>
</evidence>
<sequence>MDMICGGISEAKDANEKVQKLCDEMKSHAEDKAGCKFDVFTAKSFKEQVVSGRNDFVKVHVGEDKYIHLRIYKKLPCYGGTLELSGMQESKAQHDPIEYF</sequence>
<evidence type="ECO:0000256" key="8">
    <source>
        <dbReference type="ARBA" id="ARBA00041437"/>
    </source>
</evidence>
<dbReference type="AlphaFoldDB" id="A0AA88TBS7"/>
<comment type="caution">
    <text evidence="10">The sequence shown here is derived from an EMBL/GenBank/DDBJ whole genome shotgun (WGS) entry which is preliminary data.</text>
</comment>
<dbReference type="InterPro" id="IPR018073">
    <property type="entry name" value="Prot_inh_cystat_CS"/>
</dbReference>
<dbReference type="Pfam" id="PF00031">
    <property type="entry name" value="Cystatin"/>
    <property type="match status" value="1"/>
</dbReference>
<dbReference type="InterPro" id="IPR000010">
    <property type="entry name" value="Cystatin_dom"/>
</dbReference>
<evidence type="ECO:0000256" key="7">
    <source>
        <dbReference type="ARBA" id="ARBA00040677"/>
    </source>
</evidence>
<dbReference type="GO" id="GO:0005829">
    <property type="term" value="C:cytosol"/>
    <property type="evidence" value="ECO:0007669"/>
    <property type="project" value="TreeGrafter"/>
</dbReference>
<dbReference type="PRINTS" id="PR00295">
    <property type="entry name" value="STEFINA"/>
</dbReference>
<keyword evidence="11" id="KW-1185">Reference proteome</keyword>
<protein>
    <recommendedName>
        <fullName evidence="7">Cystatin-B</fullName>
    </recommendedName>
    <alternativeName>
        <fullName evidence="8">Stefin-B</fullName>
    </alternativeName>
</protein>
<dbReference type="PANTHER" id="PTHR11414:SF21">
    <property type="entry name" value="CYSTATIN 14A, TANDEM DUPLICATE 1-RELATED"/>
    <property type="match status" value="1"/>
</dbReference>
<dbReference type="FunFam" id="3.10.450.10:FF:000001">
    <property type="entry name" value="Cystatin-A"/>
    <property type="match status" value="1"/>
</dbReference>
<evidence type="ECO:0000256" key="1">
    <source>
        <dbReference type="ARBA" id="ARBA00004496"/>
    </source>
</evidence>
<keyword evidence="6" id="KW-0391">Immunity</keyword>
<evidence type="ECO:0000256" key="5">
    <source>
        <dbReference type="ARBA" id="ARBA00022704"/>
    </source>
</evidence>
<comment type="similarity">
    <text evidence="2">Belongs to the cystatin family.</text>
</comment>
<dbReference type="EMBL" id="JAUYZG010000024">
    <property type="protein sequence ID" value="KAK2870048.1"/>
    <property type="molecule type" value="Genomic_DNA"/>
</dbReference>
<dbReference type="PANTHER" id="PTHR11414">
    <property type="entry name" value="CYSTATIN FAMILY MEMBER"/>
    <property type="match status" value="1"/>
</dbReference>
<dbReference type="Proteomes" id="UP001187343">
    <property type="component" value="Unassembled WGS sequence"/>
</dbReference>